<reference evidence="3 4" key="1">
    <citation type="journal article" date="2024" name="Nat. Commun.">
        <title>Phylogenomics reveals the evolutionary origins of lichenization in chlorophyte algae.</title>
        <authorList>
            <person name="Puginier C."/>
            <person name="Libourel C."/>
            <person name="Otte J."/>
            <person name="Skaloud P."/>
            <person name="Haon M."/>
            <person name="Grisel S."/>
            <person name="Petersen M."/>
            <person name="Berrin J.G."/>
            <person name="Delaux P.M."/>
            <person name="Dal Grande F."/>
            <person name="Keller J."/>
        </authorList>
    </citation>
    <scope>NUCLEOTIDE SEQUENCE [LARGE SCALE GENOMIC DNA]</scope>
    <source>
        <strain evidence="3 4">SAG 2145</strain>
    </source>
</reference>
<evidence type="ECO:0000256" key="1">
    <source>
        <dbReference type="SAM" id="MobiDB-lite"/>
    </source>
</evidence>
<dbReference type="PANTHER" id="PTHR31694:SF26">
    <property type="entry name" value="OS05G0151100 PROTEIN"/>
    <property type="match status" value="1"/>
</dbReference>
<dbReference type="AlphaFoldDB" id="A0AAW1SBQ6"/>
<comment type="caution">
    <text evidence="3">The sequence shown here is derived from an EMBL/GenBank/DDBJ whole genome shotgun (WGS) entry which is preliminary data.</text>
</comment>
<dbReference type="Proteomes" id="UP001438707">
    <property type="component" value="Unassembled WGS sequence"/>
</dbReference>
<feature type="compositionally biased region" description="Polar residues" evidence="1">
    <location>
        <begin position="407"/>
        <end position="423"/>
    </location>
</feature>
<evidence type="ECO:0000313" key="3">
    <source>
        <dbReference type="EMBL" id="KAK9843261.1"/>
    </source>
</evidence>
<dbReference type="InterPro" id="IPR052965">
    <property type="entry name" value="Pigment-catalase-like"/>
</dbReference>
<dbReference type="PANTHER" id="PTHR31694">
    <property type="entry name" value="DESICCATION-LIKE PROTEIN"/>
    <property type="match status" value="1"/>
</dbReference>
<evidence type="ECO:0000313" key="4">
    <source>
        <dbReference type="Proteomes" id="UP001438707"/>
    </source>
</evidence>
<feature type="chain" id="PRO_5043396599" evidence="2">
    <location>
        <begin position="22"/>
        <end position="444"/>
    </location>
</feature>
<gene>
    <name evidence="3" type="ORF">WJX74_009395</name>
</gene>
<evidence type="ECO:0000256" key="2">
    <source>
        <dbReference type="SAM" id="SignalP"/>
    </source>
</evidence>
<organism evidence="3 4">
    <name type="scientific">Apatococcus lobatus</name>
    <dbReference type="NCBI Taxonomy" id="904363"/>
    <lineage>
        <taxon>Eukaryota</taxon>
        <taxon>Viridiplantae</taxon>
        <taxon>Chlorophyta</taxon>
        <taxon>core chlorophytes</taxon>
        <taxon>Trebouxiophyceae</taxon>
        <taxon>Chlorellales</taxon>
        <taxon>Chlorellaceae</taxon>
        <taxon>Apatococcus</taxon>
    </lineage>
</organism>
<sequence length="444" mass="46359">MTSWTATLLVSLLSVSSNVGAAPFDTGTGLAPLGNLLTSDKGGPYNLTLLPVQQNEVRAGIAARQTYTDKDIIDFLTVVECLEGRFDSMGTLGLDFNDDLTLGGPAGVGYGKANLSPEVLAPLTEVAVSEQGHALFTRHAGGKNPCPFVNYTAGFNDVFAAAYGLQPGQDISVLFGKPFNPLVNDETFLVSMLFLEELGATGNKGLTGIISNPVINNGVAGLATSATAFAAVERYLAFERRNNRVYPTNETVAQVFARLSAYRDSMDGPQFDDQGLLNTDPRSIAIAINQPNPGQYINLFPTDVHGITFSRTPQQVINIQTVGAVNGKGGFFPQGIPGAIKTPTGYEIMASGLNSFAGAAEVNEAPQAAVGRLQQSVGISGPANVPGELDLTQAENGPQEDAFYSSRGFNPTPAQQPRVSQSPAVDIGSENAAAAQATQAAVAG</sequence>
<dbReference type="EMBL" id="JALJOS010000002">
    <property type="protein sequence ID" value="KAK9843261.1"/>
    <property type="molecule type" value="Genomic_DNA"/>
</dbReference>
<keyword evidence="4" id="KW-1185">Reference proteome</keyword>
<keyword evidence="2" id="KW-0732">Signal</keyword>
<feature type="region of interest" description="Disordered" evidence="1">
    <location>
        <begin position="399"/>
        <end position="426"/>
    </location>
</feature>
<feature type="signal peptide" evidence="2">
    <location>
        <begin position="1"/>
        <end position="21"/>
    </location>
</feature>
<proteinExistence type="predicted"/>
<name>A0AAW1SBQ6_9CHLO</name>
<accession>A0AAW1SBQ6</accession>
<dbReference type="Pfam" id="PF13668">
    <property type="entry name" value="Ferritin_2"/>
    <property type="match status" value="1"/>
</dbReference>
<protein>
    <submittedName>
        <fullName evidence="3">Uncharacterized protein</fullName>
    </submittedName>
</protein>